<dbReference type="GO" id="GO:0005814">
    <property type="term" value="C:centriole"/>
    <property type="evidence" value="ECO:0007669"/>
    <property type="project" value="TreeGrafter"/>
</dbReference>
<evidence type="ECO:0000256" key="2">
    <source>
        <dbReference type="SAM" id="MobiDB-lite"/>
    </source>
</evidence>
<organism evidence="3 4">
    <name type="scientific">Ramazzottius varieornatus</name>
    <name type="common">Water bear</name>
    <name type="synonym">Tardigrade</name>
    <dbReference type="NCBI Taxonomy" id="947166"/>
    <lineage>
        <taxon>Eukaryota</taxon>
        <taxon>Metazoa</taxon>
        <taxon>Ecdysozoa</taxon>
        <taxon>Tardigrada</taxon>
        <taxon>Eutardigrada</taxon>
        <taxon>Parachela</taxon>
        <taxon>Hypsibioidea</taxon>
        <taxon>Ramazzottiidae</taxon>
        <taxon>Ramazzottius</taxon>
    </lineage>
</organism>
<dbReference type="InterPro" id="IPR033336">
    <property type="entry name" value="SAXO1/2"/>
</dbReference>
<dbReference type="GO" id="GO:0036126">
    <property type="term" value="C:sperm flagellum"/>
    <property type="evidence" value="ECO:0007669"/>
    <property type="project" value="TreeGrafter"/>
</dbReference>
<dbReference type="STRING" id="947166.A0A1D1WBX6"/>
<gene>
    <name evidence="3" type="primary">RvY_18946-1</name>
    <name evidence="3" type="synonym">RvY_18946.1</name>
    <name evidence="3" type="ORF">RvY_18946</name>
</gene>
<comment type="similarity">
    <text evidence="1">Belongs to the FAM154 family.</text>
</comment>
<evidence type="ECO:0008006" key="5">
    <source>
        <dbReference type="Google" id="ProtNLM"/>
    </source>
</evidence>
<dbReference type="Pfam" id="PF05217">
    <property type="entry name" value="SAXO1-2"/>
    <property type="match status" value="1"/>
</dbReference>
<feature type="region of interest" description="Disordered" evidence="2">
    <location>
        <begin position="1"/>
        <end position="25"/>
    </location>
</feature>
<dbReference type="GO" id="GO:0005879">
    <property type="term" value="C:axonemal microtubule"/>
    <property type="evidence" value="ECO:0007669"/>
    <property type="project" value="TreeGrafter"/>
</dbReference>
<dbReference type="AlphaFoldDB" id="A0A1D1WBX6"/>
<keyword evidence="4" id="KW-1185">Reference proteome</keyword>
<feature type="compositionally biased region" description="Basic and acidic residues" evidence="2">
    <location>
        <begin position="1"/>
        <end position="10"/>
    </location>
</feature>
<evidence type="ECO:0000313" key="3">
    <source>
        <dbReference type="EMBL" id="GAV09399.1"/>
    </source>
</evidence>
<reference evidence="3 4" key="1">
    <citation type="journal article" date="2016" name="Nat. Commun.">
        <title>Extremotolerant tardigrade genome and improved radiotolerance of human cultured cells by tardigrade-unique protein.</title>
        <authorList>
            <person name="Hashimoto T."/>
            <person name="Horikawa D.D."/>
            <person name="Saito Y."/>
            <person name="Kuwahara H."/>
            <person name="Kozuka-Hata H."/>
            <person name="Shin-I T."/>
            <person name="Minakuchi Y."/>
            <person name="Ohishi K."/>
            <person name="Motoyama A."/>
            <person name="Aizu T."/>
            <person name="Enomoto A."/>
            <person name="Kondo K."/>
            <person name="Tanaka S."/>
            <person name="Hara Y."/>
            <person name="Koshikawa S."/>
            <person name="Sagara H."/>
            <person name="Miura T."/>
            <person name="Yokobori S."/>
            <person name="Miyagawa K."/>
            <person name="Suzuki Y."/>
            <person name="Kubo T."/>
            <person name="Oyama M."/>
            <person name="Kohara Y."/>
            <person name="Fujiyama A."/>
            <person name="Arakawa K."/>
            <person name="Katayama T."/>
            <person name="Toyoda A."/>
            <person name="Kunieda T."/>
        </authorList>
    </citation>
    <scope>NUCLEOTIDE SEQUENCE [LARGE SCALE GENOMIC DNA]</scope>
    <source>
        <strain evidence="3 4">YOKOZUNA-1</strain>
    </source>
</reference>
<evidence type="ECO:0000256" key="1">
    <source>
        <dbReference type="ARBA" id="ARBA00008738"/>
    </source>
</evidence>
<proteinExistence type="inferred from homology"/>
<dbReference type="GO" id="GO:0008017">
    <property type="term" value="F:microtubule binding"/>
    <property type="evidence" value="ECO:0007669"/>
    <property type="project" value="InterPro"/>
</dbReference>
<dbReference type="PANTHER" id="PTHR31516:SF17">
    <property type="entry name" value="STABILIZER OF AXONEMAL MICROTUBULES 2"/>
    <property type="match status" value="1"/>
</dbReference>
<dbReference type="PANTHER" id="PTHR31516">
    <property type="entry name" value="STABILIZER OF AXONEMAL MICROTUBULES 2"/>
    <property type="match status" value="1"/>
</dbReference>
<dbReference type="Proteomes" id="UP000186922">
    <property type="component" value="Unassembled WGS sequence"/>
</dbReference>
<dbReference type="OrthoDB" id="365640at2759"/>
<accession>A0A1D1WBX6</accession>
<dbReference type="EMBL" id="BDGG01000022">
    <property type="protein sequence ID" value="GAV09399.1"/>
    <property type="molecule type" value="Genomic_DNA"/>
</dbReference>
<comment type="caution">
    <text evidence="3">The sequence shown here is derived from an EMBL/GenBank/DDBJ whole genome shotgun (WGS) entry which is preliminary data.</text>
</comment>
<protein>
    <recommendedName>
        <fullName evidence="5">Stabilizer of axonemal microtubules 2</fullName>
    </recommendedName>
</protein>
<evidence type="ECO:0000313" key="4">
    <source>
        <dbReference type="Proteomes" id="UP000186922"/>
    </source>
</evidence>
<feature type="region of interest" description="Disordered" evidence="2">
    <location>
        <begin position="275"/>
        <end position="301"/>
    </location>
</feature>
<sequence length="412" mass="47055">MTEYDARFKGEMVSPPTSYKPHTGYRLPETEMEKTSTQHSDYVEKPLAKVENYKPKRAYEEPTDAMDLNSSYNTVYLGKQGKREASFKPTNRKIGGGIFRGDATYQVDYKHWPNSQRKLMAPEPYVIDNSVKFGNPTEFQSRYVNLHGKAADSMKAPQEPFLCPIPFDSRTTQQMDYDLKAIPDKYQRPVAVYQPPTIPVDGNTIYHTTYKGEPAEKVHSYKPANPAYRYDGSPLNRSTQQTDFVQHQLPDKYQRKLLDYEASDIPMDLHTTSQIEYDGKKGPPATPLRPTNRRLGGALFRGDTTNHTDYKHWADARRKPIVPEAYVPPAHPFAAISEFQSSYQGLPAKPADSMRQPLQTLPPAPWLGVTSYAVDFNSAKDYDCPVEHLKENFAFVENRQHHNFYTPLHPPP</sequence>
<name>A0A1D1WBX6_RAMVA</name>
<dbReference type="GO" id="GO:0036064">
    <property type="term" value="C:ciliary basal body"/>
    <property type="evidence" value="ECO:0007669"/>
    <property type="project" value="TreeGrafter"/>
</dbReference>